<accession>A0A2A6BV82</accession>
<reference evidence="2" key="1">
    <citation type="journal article" date="2008" name="Nat. Genet.">
        <title>The Pristionchus pacificus genome provides a unique perspective on nematode lifestyle and parasitism.</title>
        <authorList>
            <person name="Dieterich C."/>
            <person name="Clifton S.W."/>
            <person name="Schuster L.N."/>
            <person name="Chinwalla A."/>
            <person name="Delehaunty K."/>
            <person name="Dinkelacker I."/>
            <person name="Fulton L."/>
            <person name="Fulton R."/>
            <person name="Godfrey J."/>
            <person name="Minx P."/>
            <person name="Mitreva M."/>
            <person name="Roeseler W."/>
            <person name="Tian H."/>
            <person name="Witte H."/>
            <person name="Yang S.P."/>
            <person name="Wilson R.K."/>
            <person name="Sommer R.J."/>
        </authorList>
    </citation>
    <scope>NUCLEOTIDE SEQUENCE [LARGE SCALE GENOMIC DNA]</scope>
    <source>
        <strain evidence="2">PS312</strain>
    </source>
</reference>
<dbReference type="EnsemblMetazoa" id="PPA32258.1">
    <property type="protein sequence ID" value="PPA32258.1"/>
    <property type="gene ID" value="WBGene00205119"/>
</dbReference>
<organism evidence="1 2">
    <name type="scientific">Pristionchus pacificus</name>
    <name type="common">Parasitic nematode worm</name>
    <dbReference type="NCBI Taxonomy" id="54126"/>
    <lineage>
        <taxon>Eukaryota</taxon>
        <taxon>Metazoa</taxon>
        <taxon>Ecdysozoa</taxon>
        <taxon>Nematoda</taxon>
        <taxon>Chromadorea</taxon>
        <taxon>Rhabditida</taxon>
        <taxon>Rhabditina</taxon>
        <taxon>Diplogasteromorpha</taxon>
        <taxon>Diplogasteroidea</taxon>
        <taxon>Neodiplogasteridae</taxon>
        <taxon>Pristionchus</taxon>
    </lineage>
</organism>
<evidence type="ECO:0000313" key="1">
    <source>
        <dbReference type="EnsemblMetazoa" id="PPA32258.1"/>
    </source>
</evidence>
<protein>
    <submittedName>
        <fullName evidence="1">Uncharacterized protein</fullName>
    </submittedName>
</protein>
<evidence type="ECO:0000313" key="2">
    <source>
        <dbReference type="Proteomes" id="UP000005239"/>
    </source>
</evidence>
<accession>A0A8R1YPF2</accession>
<proteinExistence type="predicted"/>
<dbReference type="Proteomes" id="UP000005239">
    <property type="component" value="Unassembled WGS sequence"/>
</dbReference>
<keyword evidence="2" id="KW-1185">Reference proteome</keyword>
<dbReference type="AlphaFoldDB" id="A0A2A6BV82"/>
<name>A0A2A6BV82_PRIPA</name>
<sequence>MDEGQDEYDQFLDVSLGLAKRRKNGEDISADIERVAAWRDRAFPDKDDSILVLDVLRSVSITTKKRITIDPNRAWTIPEAPLDQMY</sequence>
<reference evidence="1" key="2">
    <citation type="submission" date="2022-06" db="UniProtKB">
        <authorList>
            <consortium name="EnsemblMetazoa"/>
        </authorList>
    </citation>
    <scope>IDENTIFICATION</scope>
    <source>
        <strain evidence="1">PS312</strain>
    </source>
</reference>
<gene>
    <name evidence="1" type="primary">WBGene00205119</name>
</gene>